<evidence type="ECO:0000256" key="1">
    <source>
        <dbReference type="SAM" id="MobiDB-lite"/>
    </source>
</evidence>
<dbReference type="AlphaFoldDB" id="A0A8W8NUY3"/>
<dbReference type="OrthoDB" id="6162914at2759"/>
<dbReference type="Proteomes" id="UP000005408">
    <property type="component" value="Unassembled WGS sequence"/>
</dbReference>
<protein>
    <submittedName>
        <fullName evidence="4">Uncharacterized protein</fullName>
    </submittedName>
</protein>
<keyword evidence="5" id="KW-1185">Reference proteome</keyword>
<feature type="compositionally biased region" description="Basic and acidic residues" evidence="1">
    <location>
        <begin position="429"/>
        <end position="444"/>
    </location>
</feature>
<keyword evidence="2" id="KW-0812">Transmembrane</keyword>
<dbReference type="EnsemblMetazoa" id="G9739.7">
    <property type="protein sequence ID" value="G9739.7:cds"/>
    <property type="gene ID" value="G9739"/>
</dbReference>
<feature type="compositionally biased region" description="Polar residues" evidence="1">
    <location>
        <begin position="52"/>
        <end position="67"/>
    </location>
</feature>
<feature type="region of interest" description="Disordered" evidence="1">
    <location>
        <begin position="331"/>
        <end position="463"/>
    </location>
</feature>
<feature type="compositionally biased region" description="Low complexity" evidence="1">
    <location>
        <begin position="32"/>
        <end position="51"/>
    </location>
</feature>
<sequence length="463" mass="50187">MRERSIAFRIFLLHVIRLGFCQVNMTTTMSLSDVTSSSPADSSTSTYSSQTPDGNSTQDYNSTSSMGLSNTVNVTTLKANDMTSSTVATTQTTNLSTSLPTGEMSVGASESLTSGKTVVTTHTSNTLMTSTSASPTDAGSVKPTQTEVVRVRTPLFTVLMTKLSTTDVFLSTDLMTSEKSIVMMTSQKMMKHSTIKRATILPSSDSYTTMKAIDDVIAPHQNATATIIVSIVAVVFFVAVLAIALICVCRRRNKKNKSRTLMANQPPTFHASHRALDFENLNDASSPGEFLMDKAIIDLESSPNTDNNAMQALALLDNATEEFGSKEIITFKTGSHEELGEKNGNVPNKSEHASDSDSEEGNSEPDEKDEKDEKDRADEKENKESSDTKIEDSVLNKENTNGEKMEKELVVGTETKLEESEPTTMESNSEPKDMEISGKEESDNKPIPGSENKTDGITPVSEL</sequence>
<organism evidence="4 5">
    <name type="scientific">Magallana gigas</name>
    <name type="common">Pacific oyster</name>
    <name type="synonym">Crassostrea gigas</name>
    <dbReference type="NCBI Taxonomy" id="29159"/>
    <lineage>
        <taxon>Eukaryota</taxon>
        <taxon>Metazoa</taxon>
        <taxon>Spiralia</taxon>
        <taxon>Lophotrochozoa</taxon>
        <taxon>Mollusca</taxon>
        <taxon>Bivalvia</taxon>
        <taxon>Autobranchia</taxon>
        <taxon>Pteriomorphia</taxon>
        <taxon>Ostreida</taxon>
        <taxon>Ostreoidea</taxon>
        <taxon>Ostreidae</taxon>
        <taxon>Magallana</taxon>
    </lineage>
</organism>
<accession>A0A8W8NUY3</accession>
<feature type="compositionally biased region" description="Low complexity" evidence="1">
    <location>
        <begin position="83"/>
        <end position="101"/>
    </location>
</feature>
<proteinExistence type="predicted"/>
<keyword evidence="2" id="KW-1133">Transmembrane helix</keyword>
<feature type="region of interest" description="Disordered" evidence="1">
    <location>
        <begin position="83"/>
        <end position="115"/>
    </location>
</feature>
<evidence type="ECO:0000256" key="3">
    <source>
        <dbReference type="SAM" id="SignalP"/>
    </source>
</evidence>
<name>A0A8W8NUY3_MAGGI</name>
<feature type="compositionally biased region" description="Acidic residues" evidence="1">
    <location>
        <begin position="356"/>
        <end position="370"/>
    </location>
</feature>
<feature type="region of interest" description="Disordered" evidence="1">
    <location>
        <begin position="32"/>
        <end position="67"/>
    </location>
</feature>
<reference evidence="4" key="1">
    <citation type="submission" date="2022-08" db="UniProtKB">
        <authorList>
            <consortium name="EnsemblMetazoa"/>
        </authorList>
    </citation>
    <scope>IDENTIFICATION</scope>
    <source>
        <strain evidence="4">05x7-T-G4-1.051#20</strain>
    </source>
</reference>
<evidence type="ECO:0000313" key="4">
    <source>
        <dbReference type="EnsemblMetazoa" id="G9739.7:cds"/>
    </source>
</evidence>
<feature type="signal peptide" evidence="3">
    <location>
        <begin position="1"/>
        <end position="21"/>
    </location>
</feature>
<keyword evidence="2" id="KW-0472">Membrane</keyword>
<feature type="compositionally biased region" description="Basic and acidic residues" evidence="1">
    <location>
        <begin position="371"/>
        <end position="419"/>
    </location>
</feature>
<evidence type="ECO:0000313" key="5">
    <source>
        <dbReference type="Proteomes" id="UP000005408"/>
    </source>
</evidence>
<evidence type="ECO:0000256" key="2">
    <source>
        <dbReference type="SAM" id="Phobius"/>
    </source>
</evidence>
<feature type="chain" id="PRO_5036473874" evidence="3">
    <location>
        <begin position="22"/>
        <end position="463"/>
    </location>
</feature>
<keyword evidence="3" id="KW-0732">Signal</keyword>
<feature type="transmembrane region" description="Helical" evidence="2">
    <location>
        <begin position="227"/>
        <end position="249"/>
    </location>
</feature>